<dbReference type="RefSeq" id="WP_263038434.1">
    <property type="nucleotide sequence ID" value="NZ_JAOTPL010000016.1"/>
</dbReference>
<evidence type="ECO:0000259" key="2">
    <source>
        <dbReference type="Pfam" id="PF03544"/>
    </source>
</evidence>
<name>A0AAE3LL36_9BACT</name>
<accession>A0AAE3LL36</accession>
<sequence>MEKSKILQSDFLDIIFENRNKAYGAYDLRRSYRKHITYAITGMLMIAAAFSLLLQLKQDKDSTTKTFITREIDLQSVSETKSQVVMPLQPVEKVKPQTIKLKTTQFSTLKIVDDRMVKETVKSQQDLSNARIAAFTQDGLETNAVAPPVQIKGEGGNTFEHIAASVTSKKIEEEIFIDVQVKASYRGDWDNFLKRSLNADLPVENGAPPGTYRVVVGFTVAKNGKVSDVKALNDPGYGTAAEAVRVIKASGDWEPGIQNNTKVSSRHKQAIVFVVE</sequence>
<keyword evidence="4" id="KW-1185">Reference proteome</keyword>
<dbReference type="SUPFAM" id="SSF74653">
    <property type="entry name" value="TolA/TonB C-terminal domain"/>
    <property type="match status" value="1"/>
</dbReference>
<dbReference type="Pfam" id="PF03544">
    <property type="entry name" value="TonB_C"/>
    <property type="match status" value="1"/>
</dbReference>
<dbReference type="GO" id="GO:0055085">
    <property type="term" value="P:transmembrane transport"/>
    <property type="evidence" value="ECO:0007669"/>
    <property type="project" value="InterPro"/>
</dbReference>
<comment type="caution">
    <text evidence="3">The sequence shown here is derived from an EMBL/GenBank/DDBJ whole genome shotgun (WGS) entry which is preliminary data.</text>
</comment>
<dbReference type="Proteomes" id="UP001209317">
    <property type="component" value="Unassembled WGS sequence"/>
</dbReference>
<evidence type="ECO:0000313" key="4">
    <source>
        <dbReference type="Proteomes" id="UP001209317"/>
    </source>
</evidence>
<organism evidence="3 4">
    <name type="scientific">Haoranjiania flava</name>
    <dbReference type="NCBI Taxonomy" id="1856322"/>
    <lineage>
        <taxon>Bacteria</taxon>
        <taxon>Pseudomonadati</taxon>
        <taxon>Bacteroidota</taxon>
        <taxon>Chitinophagia</taxon>
        <taxon>Chitinophagales</taxon>
        <taxon>Chitinophagaceae</taxon>
        <taxon>Haoranjiania</taxon>
    </lineage>
</organism>
<gene>
    <name evidence="3" type="ORF">OD355_10515</name>
</gene>
<feature type="transmembrane region" description="Helical" evidence="1">
    <location>
        <begin position="36"/>
        <end position="56"/>
    </location>
</feature>
<keyword evidence="1" id="KW-1133">Transmembrane helix</keyword>
<reference evidence="3" key="1">
    <citation type="submission" date="2022-10" db="EMBL/GenBank/DDBJ databases">
        <authorList>
            <person name="Kim H.S."/>
            <person name="Kim J.-S."/>
            <person name="Suh M.K."/>
            <person name="Eom M.K."/>
            <person name="Lee J.-S."/>
        </authorList>
    </citation>
    <scope>NUCLEOTIDE SEQUENCE</scope>
    <source>
        <strain evidence="3">LIP-5</strain>
    </source>
</reference>
<evidence type="ECO:0000256" key="1">
    <source>
        <dbReference type="SAM" id="Phobius"/>
    </source>
</evidence>
<keyword evidence="1" id="KW-0812">Transmembrane</keyword>
<dbReference type="AlphaFoldDB" id="A0AAE3LL36"/>
<dbReference type="Gene3D" id="3.30.1150.10">
    <property type="match status" value="1"/>
</dbReference>
<keyword evidence="1" id="KW-0472">Membrane</keyword>
<feature type="domain" description="TonB C-terminal" evidence="2">
    <location>
        <begin position="213"/>
        <end position="274"/>
    </location>
</feature>
<proteinExistence type="predicted"/>
<evidence type="ECO:0000313" key="3">
    <source>
        <dbReference type="EMBL" id="MCU7694949.1"/>
    </source>
</evidence>
<dbReference type="InterPro" id="IPR037682">
    <property type="entry name" value="TonB_C"/>
</dbReference>
<dbReference type="EMBL" id="JAOTPL010000016">
    <property type="protein sequence ID" value="MCU7694949.1"/>
    <property type="molecule type" value="Genomic_DNA"/>
</dbReference>
<protein>
    <submittedName>
        <fullName evidence="3">Energy transducer TonB</fullName>
    </submittedName>
</protein>